<dbReference type="InterPro" id="IPR036770">
    <property type="entry name" value="Ankyrin_rpt-contain_sf"/>
</dbReference>
<proteinExistence type="predicted"/>
<dbReference type="OrthoDB" id="366390at2759"/>
<feature type="non-terminal residue" evidence="1">
    <location>
        <position position="1"/>
    </location>
</feature>
<gene>
    <name evidence="1" type="ORF">KIPB_014512</name>
</gene>
<comment type="caution">
    <text evidence="1">The sequence shown here is derived from an EMBL/GenBank/DDBJ whole genome shotgun (WGS) entry which is preliminary data.</text>
</comment>
<accession>A0A9K3GQV5</accession>
<dbReference type="EMBL" id="BDIP01007499">
    <property type="protein sequence ID" value="GIQ91320.1"/>
    <property type="molecule type" value="Genomic_DNA"/>
</dbReference>
<evidence type="ECO:0000313" key="1">
    <source>
        <dbReference type="EMBL" id="GIQ91320.1"/>
    </source>
</evidence>
<reference evidence="1 2" key="1">
    <citation type="journal article" date="2018" name="PLoS ONE">
        <title>The draft genome of Kipferlia bialata reveals reductive genome evolution in fornicate parasites.</title>
        <authorList>
            <person name="Tanifuji G."/>
            <person name="Takabayashi S."/>
            <person name="Kume K."/>
            <person name="Takagi M."/>
            <person name="Nakayama T."/>
            <person name="Kamikawa R."/>
            <person name="Inagaki Y."/>
            <person name="Hashimoto T."/>
        </authorList>
    </citation>
    <scope>NUCLEOTIDE SEQUENCE [LARGE SCALE GENOMIC DNA]</scope>
    <source>
        <strain evidence="1">NY0173</strain>
    </source>
</reference>
<dbReference type="Gene3D" id="1.25.40.20">
    <property type="entry name" value="Ankyrin repeat-containing domain"/>
    <property type="match status" value="1"/>
</dbReference>
<organism evidence="1 2">
    <name type="scientific">Kipferlia bialata</name>
    <dbReference type="NCBI Taxonomy" id="797122"/>
    <lineage>
        <taxon>Eukaryota</taxon>
        <taxon>Metamonada</taxon>
        <taxon>Carpediemonas-like organisms</taxon>
        <taxon>Kipferlia</taxon>
    </lineage>
</organism>
<name>A0A9K3GQV5_9EUKA</name>
<dbReference type="AlphaFoldDB" id="A0A9K3GQV5"/>
<protein>
    <recommendedName>
        <fullName evidence="3">Ankyrin repeat-containing domain-containing protein</fullName>
    </recommendedName>
</protein>
<dbReference type="Proteomes" id="UP000265618">
    <property type="component" value="Unassembled WGS sequence"/>
</dbReference>
<keyword evidence="2" id="KW-1185">Reference proteome</keyword>
<evidence type="ECO:0008006" key="3">
    <source>
        <dbReference type="Google" id="ProtNLM"/>
    </source>
</evidence>
<sequence length="71" mass="8006">MYVLLLIIQTQRHKHTLDYLLDVALALCEGGADPNVPNRAGKTPLCYLVSKTWDDWMQEMALELIDMGASD</sequence>
<dbReference type="SUPFAM" id="SSF48403">
    <property type="entry name" value="Ankyrin repeat"/>
    <property type="match status" value="1"/>
</dbReference>
<evidence type="ECO:0000313" key="2">
    <source>
        <dbReference type="Proteomes" id="UP000265618"/>
    </source>
</evidence>